<dbReference type="CDD" id="cd04301">
    <property type="entry name" value="NAT_SF"/>
    <property type="match status" value="1"/>
</dbReference>
<gene>
    <name evidence="2" type="ORF">GCM10011289_00590</name>
</gene>
<dbReference type="GO" id="GO:0016747">
    <property type="term" value="F:acyltransferase activity, transferring groups other than amino-acyl groups"/>
    <property type="evidence" value="ECO:0007669"/>
    <property type="project" value="InterPro"/>
</dbReference>
<dbReference type="Gene3D" id="3.40.630.30">
    <property type="match status" value="1"/>
</dbReference>
<name>A0A918NXJ4_9NEIS</name>
<dbReference type="EMBL" id="BMYX01000001">
    <property type="protein sequence ID" value="GGY02379.1"/>
    <property type="molecule type" value="Genomic_DNA"/>
</dbReference>
<evidence type="ECO:0000259" key="1">
    <source>
        <dbReference type="PROSITE" id="PS51186"/>
    </source>
</evidence>
<feature type="domain" description="N-acetyltransferase" evidence="1">
    <location>
        <begin position="1"/>
        <end position="84"/>
    </location>
</feature>
<dbReference type="PROSITE" id="PS51186">
    <property type="entry name" value="GNAT"/>
    <property type="match status" value="1"/>
</dbReference>
<sequence>MAGYCFGDSGSGEIVVLALLPEYEGQGTGKTLLGLMVEDFRQAGFTRLFLGCAARSHGFCRHLGWKPTGHIDDLGDEILDLALA</sequence>
<organism evidence="2 3">
    <name type="scientific">Paludibacterium paludis</name>
    <dbReference type="NCBI Taxonomy" id="1225769"/>
    <lineage>
        <taxon>Bacteria</taxon>
        <taxon>Pseudomonadati</taxon>
        <taxon>Pseudomonadota</taxon>
        <taxon>Betaproteobacteria</taxon>
        <taxon>Neisseriales</taxon>
        <taxon>Chromobacteriaceae</taxon>
        <taxon>Paludibacterium</taxon>
    </lineage>
</organism>
<reference evidence="2" key="1">
    <citation type="journal article" date="2014" name="Int. J. Syst. Evol. Microbiol.">
        <title>Complete genome sequence of Corynebacterium casei LMG S-19264T (=DSM 44701T), isolated from a smear-ripened cheese.</title>
        <authorList>
            <consortium name="US DOE Joint Genome Institute (JGI-PGF)"/>
            <person name="Walter F."/>
            <person name="Albersmeier A."/>
            <person name="Kalinowski J."/>
            <person name="Ruckert C."/>
        </authorList>
    </citation>
    <scope>NUCLEOTIDE SEQUENCE</scope>
    <source>
        <strain evidence="2">KCTC 32182</strain>
    </source>
</reference>
<evidence type="ECO:0000313" key="3">
    <source>
        <dbReference type="Proteomes" id="UP000645257"/>
    </source>
</evidence>
<dbReference type="RefSeq" id="WP_229804391.1">
    <property type="nucleotide sequence ID" value="NZ_CP069161.1"/>
</dbReference>
<dbReference type="AlphaFoldDB" id="A0A918NXJ4"/>
<dbReference type="InterPro" id="IPR000182">
    <property type="entry name" value="GNAT_dom"/>
</dbReference>
<dbReference type="Pfam" id="PF00583">
    <property type="entry name" value="Acetyltransf_1"/>
    <property type="match status" value="1"/>
</dbReference>
<evidence type="ECO:0000313" key="2">
    <source>
        <dbReference type="EMBL" id="GGY02379.1"/>
    </source>
</evidence>
<dbReference type="Proteomes" id="UP000645257">
    <property type="component" value="Unassembled WGS sequence"/>
</dbReference>
<accession>A0A918NXJ4</accession>
<dbReference type="InterPro" id="IPR016181">
    <property type="entry name" value="Acyl_CoA_acyltransferase"/>
</dbReference>
<proteinExistence type="predicted"/>
<dbReference type="SUPFAM" id="SSF55729">
    <property type="entry name" value="Acyl-CoA N-acyltransferases (Nat)"/>
    <property type="match status" value="1"/>
</dbReference>
<protein>
    <recommendedName>
        <fullName evidence="1">N-acetyltransferase domain-containing protein</fullName>
    </recommendedName>
</protein>
<keyword evidence="3" id="KW-1185">Reference proteome</keyword>
<comment type="caution">
    <text evidence="2">The sequence shown here is derived from an EMBL/GenBank/DDBJ whole genome shotgun (WGS) entry which is preliminary data.</text>
</comment>
<reference evidence="2" key="2">
    <citation type="submission" date="2020-09" db="EMBL/GenBank/DDBJ databases">
        <authorList>
            <person name="Sun Q."/>
            <person name="Kim S."/>
        </authorList>
    </citation>
    <scope>NUCLEOTIDE SEQUENCE</scope>
    <source>
        <strain evidence="2">KCTC 32182</strain>
    </source>
</reference>